<evidence type="ECO:0000313" key="2">
    <source>
        <dbReference type="EMBL" id="KAK3791385.1"/>
    </source>
</evidence>
<name>A0AAE1E2R2_9GAST</name>
<dbReference type="Proteomes" id="UP001283361">
    <property type="component" value="Unassembled WGS sequence"/>
</dbReference>
<keyword evidence="3" id="KW-1185">Reference proteome</keyword>
<feature type="compositionally biased region" description="Basic and acidic residues" evidence="1">
    <location>
        <begin position="251"/>
        <end position="266"/>
    </location>
</feature>
<reference evidence="2" key="1">
    <citation type="journal article" date="2023" name="G3 (Bethesda)">
        <title>A reference genome for the long-term kleptoplast-retaining sea slug Elysia crispata morphotype clarki.</title>
        <authorList>
            <person name="Eastman K.E."/>
            <person name="Pendleton A.L."/>
            <person name="Shaikh M.A."/>
            <person name="Suttiyut T."/>
            <person name="Ogas R."/>
            <person name="Tomko P."/>
            <person name="Gavelis G."/>
            <person name="Widhalm J.R."/>
            <person name="Wisecaver J.H."/>
        </authorList>
    </citation>
    <scope>NUCLEOTIDE SEQUENCE</scope>
    <source>
        <strain evidence="2">ECLA1</strain>
    </source>
</reference>
<protein>
    <submittedName>
        <fullName evidence="2">Uncharacterized protein</fullName>
    </submittedName>
</protein>
<feature type="region of interest" description="Disordered" evidence="1">
    <location>
        <begin position="241"/>
        <end position="275"/>
    </location>
</feature>
<accession>A0AAE1E2R2</accession>
<evidence type="ECO:0000256" key="1">
    <source>
        <dbReference type="SAM" id="MobiDB-lite"/>
    </source>
</evidence>
<comment type="caution">
    <text evidence="2">The sequence shown here is derived from an EMBL/GenBank/DDBJ whole genome shotgun (WGS) entry which is preliminary data.</text>
</comment>
<sequence>MLHRYERWRQEHIASGECIINFEGTSELIGGKGGRSALESILPAPQDALHHHESIRKLQMYYSRAIRRAKTAEEMRRNILASVYHGYLTDDLPQHQFCVPGPDSWCFFKRSIGEHFYPTEHRKRVHTPLNYDLLHRYLKPIYDRLASLQLLRKCELKTTQNLNESFHHSAWSRCSKKNFHSLKRVEFALISAAAEFNSGSFGLKTVKQSLGLREGEHGQRLGAATLKKRLYKSTLVEQKKAKKRKKMTAAAREKARLEKEAEEGKKSVSGPAPPPLLSDMQDIVFEHARKTSKYIKTIKSLFRLESFIQQHLNAQNAETLRFLDD</sequence>
<dbReference type="EMBL" id="JAWDGP010001473">
    <property type="protein sequence ID" value="KAK3791385.1"/>
    <property type="molecule type" value="Genomic_DNA"/>
</dbReference>
<proteinExistence type="predicted"/>
<organism evidence="2 3">
    <name type="scientific">Elysia crispata</name>
    <name type="common">lettuce slug</name>
    <dbReference type="NCBI Taxonomy" id="231223"/>
    <lineage>
        <taxon>Eukaryota</taxon>
        <taxon>Metazoa</taxon>
        <taxon>Spiralia</taxon>
        <taxon>Lophotrochozoa</taxon>
        <taxon>Mollusca</taxon>
        <taxon>Gastropoda</taxon>
        <taxon>Heterobranchia</taxon>
        <taxon>Euthyneura</taxon>
        <taxon>Panpulmonata</taxon>
        <taxon>Sacoglossa</taxon>
        <taxon>Placobranchoidea</taxon>
        <taxon>Plakobranchidae</taxon>
        <taxon>Elysia</taxon>
    </lineage>
</organism>
<evidence type="ECO:0000313" key="3">
    <source>
        <dbReference type="Proteomes" id="UP001283361"/>
    </source>
</evidence>
<gene>
    <name evidence="2" type="ORF">RRG08_012567</name>
</gene>
<dbReference type="AlphaFoldDB" id="A0AAE1E2R2"/>